<name>A0ABV7YE62_9ACTN</name>
<comment type="caution">
    <text evidence="5">The sequence shown here is derived from an EMBL/GenBank/DDBJ whole genome shotgun (WGS) entry which is preliminary data.</text>
</comment>
<feature type="domain" description="Acyl-CoA thioesterase 2 C-terminal" evidence="3">
    <location>
        <begin position="179"/>
        <end position="283"/>
    </location>
</feature>
<evidence type="ECO:0000256" key="1">
    <source>
        <dbReference type="ARBA" id="ARBA00006538"/>
    </source>
</evidence>
<keyword evidence="2" id="KW-0378">Hydrolase</keyword>
<evidence type="ECO:0000313" key="6">
    <source>
        <dbReference type="Proteomes" id="UP001595699"/>
    </source>
</evidence>
<dbReference type="Gene3D" id="2.40.160.210">
    <property type="entry name" value="Acyl-CoA thioesterase, double hotdog domain"/>
    <property type="match status" value="1"/>
</dbReference>
<keyword evidence="6" id="KW-1185">Reference proteome</keyword>
<dbReference type="Proteomes" id="UP001595699">
    <property type="component" value="Unassembled WGS sequence"/>
</dbReference>
<evidence type="ECO:0000259" key="4">
    <source>
        <dbReference type="Pfam" id="PF13622"/>
    </source>
</evidence>
<dbReference type="CDD" id="cd03444">
    <property type="entry name" value="Thioesterase_II_repeat1"/>
    <property type="match status" value="1"/>
</dbReference>
<dbReference type="InterPro" id="IPR003703">
    <property type="entry name" value="Acyl_CoA_thio"/>
</dbReference>
<organism evidence="5 6">
    <name type="scientific">Tenggerimyces flavus</name>
    <dbReference type="NCBI Taxonomy" id="1708749"/>
    <lineage>
        <taxon>Bacteria</taxon>
        <taxon>Bacillati</taxon>
        <taxon>Actinomycetota</taxon>
        <taxon>Actinomycetes</taxon>
        <taxon>Propionibacteriales</taxon>
        <taxon>Nocardioidaceae</taxon>
        <taxon>Tenggerimyces</taxon>
    </lineage>
</organism>
<dbReference type="PANTHER" id="PTHR11066:SF34">
    <property type="entry name" value="ACYL-COENZYME A THIOESTERASE 8"/>
    <property type="match status" value="1"/>
</dbReference>
<dbReference type="Pfam" id="PF02551">
    <property type="entry name" value="Acyl_CoA_thio"/>
    <property type="match status" value="1"/>
</dbReference>
<protein>
    <submittedName>
        <fullName evidence="5">Acyl-CoA thioesterase</fullName>
    </submittedName>
</protein>
<dbReference type="EMBL" id="JBHRZH010000015">
    <property type="protein sequence ID" value="MFC3762644.1"/>
    <property type="molecule type" value="Genomic_DNA"/>
</dbReference>
<gene>
    <name evidence="5" type="ORF">ACFOUW_17505</name>
</gene>
<accession>A0ABV7YE62</accession>
<dbReference type="Pfam" id="PF13622">
    <property type="entry name" value="4HBT_3"/>
    <property type="match status" value="1"/>
</dbReference>
<evidence type="ECO:0000259" key="3">
    <source>
        <dbReference type="Pfam" id="PF02551"/>
    </source>
</evidence>
<proteinExistence type="inferred from homology"/>
<evidence type="ECO:0000313" key="5">
    <source>
        <dbReference type="EMBL" id="MFC3762644.1"/>
    </source>
</evidence>
<dbReference type="InterPro" id="IPR025652">
    <property type="entry name" value="TesB_C"/>
</dbReference>
<dbReference type="RefSeq" id="WP_205118921.1">
    <property type="nucleotide sequence ID" value="NZ_JAFBCM010000001.1"/>
</dbReference>
<dbReference type="SUPFAM" id="SSF54637">
    <property type="entry name" value="Thioesterase/thiol ester dehydrase-isomerase"/>
    <property type="match status" value="2"/>
</dbReference>
<sequence length="291" mass="32213">MPRSLDELVDLLDLETIEDNLFRGRQPETALQRVFGGQVAGQALMAASRTIDPERIVHSLHAYFLRPGDTRVPIVYDVERLRDGGSFSTRRVVARQHGQTIFFMSASFHTPEPGFDHQDAAPEDVPKPEDCPTLAEVMERATGRSSDAWAAEWAALDVRYVGDSLRGDESLRDPAHPARARVWIRAAGELSDETAQHSCVLAYASDLTLLGATLVPHRTHIGAGDVQTASLDHAMWFHRPFRADRWLLYDQVSPSASDARGLATGNLFDLDGRLVASVVQEGLIRQLRPKS</sequence>
<dbReference type="CDD" id="cd03445">
    <property type="entry name" value="Thioesterase_II_repeat2"/>
    <property type="match status" value="1"/>
</dbReference>
<dbReference type="PANTHER" id="PTHR11066">
    <property type="entry name" value="ACYL-COA THIOESTERASE"/>
    <property type="match status" value="1"/>
</dbReference>
<dbReference type="InterPro" id="IPR049449">
    <property type="entry name" value="TesB_ACOT8-like_N"/>
</dbReference>
<dbReference type="InterPro" id="IPR029069">
    <property type="entry name" value="HotDog_dom_sf"/>
</dbReference>
<feature type="domain" description="Acyl-CoA thioesterase-like N-terminal HotDog" evidence="4">
    <location>
        <begin position="32"/>
        <end position="109"/>
    </location>
</feature>
<dbReference type="InterPro" id="IPR042171">
    <property type="entry name" value="Acyl-CoA_hotdog"/>
</dbReference>
<evidence type="ECO:0000256" key="2">
    <source>
        <dbReference type="ARBA" id="ARBA00022801"/>
    </source>
</evidence>
<comment type="similarity">
    <text evidence="1">Belongs to the C/M/P thioester hydrolase family.</text>
</comment>
<reference evidence="6" key="1">
    <citation type="journal article" date="2019" name="Int. J. Syst. Evol. Microbiol.">
        <title>The Global Catalogue of Microorganisms (GCM) 10K type strain sequencing project: providing services to taxonomists for standard genome sequencing and annotation.</title>
        <authorList>
            <consortium name="The Broad Institute Genomics Platform"/>
            <consortium name="The Broad Institute Genome Sequencing Center for Infectious Disease"/>
            <person name="Wu L."/>
            <person name="Ma J."/>
        </authorList>
    </citation>
    <scope>NUCLEOTIDE SEQUENCE [LARGE SCALE GENOMIC DNA]</scope>
    <source>
        <strain evidence="6">CGMCC 4.7241</strain>
    </source>
</reference>